<evidence type="ECO:0000313" key="2">
    <source>
        <dbReference type="Proteomes" id="UP000286806"/>
    </source>
</evidence>
<organism evidence="1 2">
    <name type="scientific">Sulfuriferula multivorans</name>
    <dbReference type="NCBI Taxonomy" id="1559896"/>
    <lineage>
        <taxon>Bacteria</taxon>
        <taxon>Pseudomonadati</taxon>
        <taxon>Pseudomonadota</taxon>
        <taxon>Betaproteobacteria</taxon>
        <taxon>Nitrosomonadales</taxon>
        <taxon>Sulfuricellaceae</taxon>
        <taxon>Sulfuriferula</taxon>
    </lineage>
</organism>
<keyword evidence="2" id="KW-1185">Reference proteome</keyword>
<dbReference type="RefSeq" id="WP_189836464.1">
    <property type="nucleotide sequence ID" value="NZ_BGOW01000087.1"/>
</dbReference>
<dbReference type="AlphaFoldDB" id="A0A401JI02"/>
<comment type="caution">
    <text evidence="1">The sequence shown here is derived from an EMBL/GenBank/DDBJ whole genome shotgun (WGS) entry which is preliminary data.</text>
</comment>
<name>A0A401JI02_9PROT</name>
<evidence type="ECO:0000313" key="1">
    <source>
        <dbReference type="EMBL" id="GBL47720.1"/>
    </source>
</evidence>
<gene>
    <name evidence="1" type="ORF">SFMTTN_3562</name>
</gene>
<protein>
    <submittedName>
        <fullName evidence="1">Predicted secretion system X protein GspF-like</fullName>
    </submittedName>
</protein>
<dbReference type="Proteomes" id="UP000286806">
    <property type="component" value="Unassembled WGS sequence"/>
</dbReference>
<proteinExistence type="predicted"/>
<accession>A0A401JI02</accession>
<dbReference type="EMBL" id="BGOW01000087">
    <property type="protein sequence ID" value="GBL47720.1"/>
    <property type="molecule type" value="Genomic_DNA"/>
</dbReference>
<reference evidence="1 2" key="1">
    <citation type="journal article" date="2019" name="Front. Microbiol.">
        <title>Genomes of Neutrophilic Sulfur-Oxidizing Chemolithoautotrophs Representing 9 Proteobacterial Species From 8 Genera.</title>
        <authorList>
            <person name="Watanabe T."/>
            <person name="Kojima H."/>
            <person name="Umezawa K."/>
            <person name="Hori C."/>
            <person name="Takasuka T.E."/>
            <person name="Kato Y."/>
            <person name="Fukui M."/>
        </authorList>
    </citation>
    <scope>NUCLEOTIDE SEQUENCE [LARGE SCALE GENOMIC DNA]</scope>
    <source>
        <strain evidence="1 2">TTN</strain>
    </source>
</reference>
<sequence>MRFSVKAMRAGEGLTALSFDAANPVDATRQAELQGYTDGIVVLMYMPIFDLAGSIQ</sequence>